<dbReference type="Pfam" id="PF16810">
    <property type="entry name" value="RXLR"/>
    <property type="match status" value="1"/>
</dbReference>
<comment type="domain">
    <text evidence="4">The RxLR-dEER motif acts to carry the protein into the host cell cytoplasm through binding to cell surface phosphatidylinositol-3-phosphate.</text>
</comment>
<dbReference type="InterPro" id="IPR031825">
    <property type="entry name" value="RXLR"/>
</dbReference>
<evidence type="ECO:0000256" key="1">
    <source>
        <dbReference type="ARBA" id="ARBA00004613"/>
    </source>
</evidence>
<feature type="chain" id="PRO_5004049193" description="RxLR effector protein" evidence="4">
    <location>
        <begin position="21"/>
        <end position="141"/>
    </location>
</feature>
<keyword evidence="3 4" id="KW-0964">Secreted</keyword>
<evidence type="ECO:0000256" key="5">
    <source>
        <dbReference type="SAM" id="MobiDB-lite"/>
    </source>
</evidence>
<dbReference type="AlphaFoldDB" id="M4C3L1"/>
<dbReference type="PROSITE" id="PS51257">
    <property type="entry name" value="PROKAR_LIPOPROTEIN"/>
    <property type="match status" value="1"/>
</dbReference>
<dbReference type="Proteomes" id="UP000011713">
    <property type="component" value="Unassembled WGS sequence"/>
</dbReference>
<evidence type="ECO:0000313" key="7">
    <source>
        <dbReference type="Proteomes" id="UP000011713"/>
    </source>
</evidence>
<keyword evidence="7" id="KW-1185">Reference proteome</keyword>
<reference evidence="7" key="1">
    <citation type="journal article" date="2010" name="Science">
        <title>Signatures of adaptation to obligate biotrophy in the Hyaloperonospora arabidopsidis genome.</title>
        <authorList>
            <person name="Baxter L."/>
            <person name="Tripathy S."/>
            <person name="Ishaque N."/>
            <person name="Boot N."/>
            <person name="Cabral A."/>
            <person name="Kemen E."/>
            <person name="Thines M."/>
            <person name="Ah-Fong A."/>
            <person name="Anderson R."/>
            <person name="Badejoko W."/>
            <person name="Bittner-Eddy P."/>
            <person name="Boore J.L."/>
            <person name="Chibucos M.C."/>
            <person name="Coates M."/>
            <person name="Dehal P."/>
            <person name="Delehaunty K."/>
            <person name="Dong S."/>
            <person name="Downton P."/>
            <person name="Dumas B."/>
            <person name="Fabro G."/>
            <person name="Fronick C."/>
            <person name="Fuerstenberg S.I."/>
            <person name="Fulton L."/>
            <person name="Gaulin E."/>
            <person name="Govers F."/>
            <person name="Hughes L."/>
            <person name="Humphray S."/>
            <person name="Jiang R.H."/>
            <person name="Judelson H."/>
            <person name="Kamoun S."/>
            <person name="Kyung K."/>
            <person name="Meijer H."/>
            <person name="Minx P."/>
            <person name="Morris P."/>
            <person name="Nelson J."/>
            <person name="Phuntumart V."/>
            <person name="Qutob D."/>
            <person name="Rehmany A."/>
            <person name="Rougon-Cardoso A."/>
            <person name="Ryden P."/>
            <person name="Torto-Alalibo T."/>
            <person name="Studholme D."/>
            <person name="Wang Y."/>
            <person name="Win J."/>
            <person name="Wood J."/>
            <person name="Clifton S.W."/>
            <person name="Rogers J."/>
            <person name="Van den Ackerveken G."/>
            <person name="Jones J.D."/>
            <person name="McDowell J.M."/>
            <person name="Beynon J."/>
            <person name="Tyler B.M."/>
        </authorList>
    </citation>
    <scope>NUCLEOTIDE SEQUENCE [LARGE SCALE GENOMIC DNA]</scope>
    <source>
        <strain evidence="7">Emoy2</strain>
    </source>
</reference>
<dbReference type="VEuPathDB" id="FungiDB:HpaG813679"/>
<feature type="signal peptide" evidence="4">
    <location>
        <begin position="1"/>
        <end position="20"/>
    </location>
</feature>
<reference evidence="6" key="2">
    <citation type="submission" date="2015-06" db="UniProtKB">
        <authorList>
            <consortium name="EnsemblProtists"/>
        </authorList>
    </citation>
    <scope>IDENTIFICATION</scope>
    <source>
        <strain evidence="6">Emoy2</strain>
    </source>
</reference>
<proteinExistence type="inferred from homology"/>
<feature type="region of interest" description="Disordered" evidence="5">
    <location>
        <begin position="77"/>
        <end position="103"/>
    </location>
</feature>
<dbReference type="EMBL" id="JH598170">
    <property type="status" value="NOT_ANNOTATED_CDS"/>
    <property type="molecule type" value="Genomic_DNA"/>
</dbReference>
<dbReference type="InParanoid" id="M4C3L1"/>
<accession>M4C3L1</accession>
<sequence length="141" mass="15319">MRLTYTALATLAALLSCSDSVPTAGNPKAVLKHDVSLVARGTGGDDNGADGKRLLRNAHAQDESQDSQLFEERSVALHFGGKSDREKRGGSYHSCERRRGSREELVVDEARVVQGLGEGALVHQGYHEMVEALDPQPQPRR</sequence>
<dbReference type="EnsemblProtists" id="HpaT813679">
    <property type="protein sequence ID" value="HpaP813679"/>
    <property type="gene ID" value="HpaG813679"/>
</dbReference>
<dbReference type="HOGENOM" id="CLU_1829047_0_0_1"/>
<comment type="function">
    <text evidence="4">Effector that suppresses plant defense responses during pathogen infection.</text>
</comment>
<comment type="subcellular location">
    <subcellularLocation>
        <location evidence="1 4">Secreted</location>
    </subcellularLocation>
</comment>
<evidence type="ECO:0000256" key="3">
    <source>
        <dbReference type="ARBA" id="ARBA00022525"/>
    </source>
</evidence>
<evidence type="ECO:0000313" key="6">
    <source>
        <dbReference type="EnsemblProtists" id="HpaP813679"/>
    </source>
</evidence>
<name>M4C3L1_HYAAE</name>
<evidence type="ECO:0000256" key="2">
    <source>
        <dbReference type="ARBA" id="ARBA00010400"/>
    </source>
</evidence>
<protein>
    <recommendedName>
        <fullName evidence="4">RxLR effector protein</fullName>
    </recommendedName>
</protein>
<keyword evidence="4" id="KW-0732">Signal</keyword>
<evidence type="ECO:0000256" key="4">
    <source>
        <dbReference type="RuleBase" id="RU367124"/>
    </source>
</evidence>
<organism evidence="6 7">
    <name type="scientific">Hyaloperonospora arabidopsidis (strain Emoy2)</name>
    <name type="common">Downy mildew agent</name>
    <name type="synonym">Peronospora arabidopsidis</name>
    <dbReference type="NCBI Taxonomy" id="559515"/>
    <lineage>
        <taxon>Eukaryota</taxon>
        <taxon>Sar</taxon>
        <taxon>Stramenopiles</taxon>
        <taxon>Oomycota</taxon>
        <taxon>Peronosporomycetes</taxon>
        <taxon>Peronosporales</taxon>
        <taxon>Peronosporaceae</taxon>
        <taxon>Hyaloperonospora</taxon>
    </lineage>
</organism>
<comment type="similarity">
    <text evidence="2 4">Belongs to the RxLR effector family.</text>
</comment>